<organism evidence="4 5">
    <name type="scientific">Exophiala xenobiotica</name>
    <dbReference type="NCBI Taxonomy" id="348802"/>
    <lineage>
        <taxon>Eukaryota</taxon>
        <taxon>Fungi</taxon>
        <taxon>Dikarya</taxon>
        <taxon>Ascomycota</taxon>
        <taxon>Pezizomycotina</taxon>
        <taxon>Eurotiomycetes</taxon>
        <taxon>Chaetothyriomycetidae</taxon>
        <taxon>Chaetothyriales</taxon>
        <taxon>Herpotrichiellaceae</taxon>
        <taxon>Exophiala</taxon>
    </lineage>
</organism>
<comment type="similarity">
    <text evidence="1">Belongs to the type-B carboxylesterase/lipase family.</text>
</comment>
<dbReference type="EMBL" id="KN847321">
    <property type="protein sequence ID" value="KIW52830.1"/>
    <property type="molecule type" value="Genomic_DNA"/>
</dbReference>
<dbReference type="OrthoDB" id="3200163at2759"/>
<dbReference type="PANTHER" id="PTHR43142">
    <property type="entry name" value="CARBOXYLIC ESTER HYDROLASE"/>
    <property type="match status" value="1"/>
</dbReference>
<accession>A0A0D2EDQ8</accession>
<dbReference type="InterPro" id="IPR029058">
    <property type="entry name" value="AB_hydrolase_fold"/>
</dbReference>
<sequence>MSTTSASVTSNRLLYNGPTYTHNHAQLGDLTGRSINFRYLEKPSSSSTTTTTVQFRSIPYALVPKRFAPCKPLTDIPSEFDGRPHLDFTQFGAACPQLGGMGPTWFDSYGGPLPDDQGIAFDEFTCLNLTISVPQQHLLDISEGKNPKALPVMMYVFGGGAQEGIGNVDGLHSNAPLAAYASSISMPVITVNIGYRLNWFGGLICNDMLEEYKSDANASPHGPFNYFIQDQRAAFEWIHKFIGRFGGDPSNITAFGESAGGIFLVYHIAGSRERLFNRAIIQSGTILGHMPFEQKEMEYQGLLKTFNITGSTASERLEQIRQIPAEALIKYPGAHIFLLVDDIPGLRIPKPLFPRGPATYTSQTALIRSCEWLEDLIIGDDFWEGHVFADYLRPAKAPDFVAVVKSALPEPHATKILEAYDMPTSADAAATADHNLFYHSLTYFVGDIMFSSWYHRLAADLGRDKKRKIYRYAFGLSNPFFGSQHNFVTGHHFLEILFIFLTLMDRYPKHRDNWLAKQACETAKRWIKFANGHEPWDEYGLKDGQDEREAKIAICDDFKGWHVKRLAQDEEESKSYPAGPRRYAAWRVYNEALDALREPGMSEDAWGTKVDAARTQIIMYVLTLTSKVGHWKDREVESGDKLTSALADESV</sequence>
<dbReference type="GeneID" id="25330355"/>
<keyword evidence="2" id="KW-0378">Hydrolase</keyword>
<dbReference type="SUPFAM" id="SSF53474">
    <property type="entry name" value="alpha/beta-Hydrolases"/>
    <property type="match status" value="1"/>
</dbReference>
<dbReference type="Pfam" id="PF00135">
    <property type="entry name" value="COesterase"/>
    <property type="match status" value="1"/>
</dbReference>
<evidence type="ECO:0000259" key="3">
    <source>
        <dbReference type="Pfam" id="PF00135"/>
    </source>
</evidence>
<proteinExistence type="inferred from homology"/>
<evidence type="ECO:0000313" key="5">
    <source>
        <dbReference type="Proteomes" id="UP000054342"/>
    </source>
</evidence>
<reference evidence="4 5" key="1">
    <citation type="submission" date="2015-01" db="EMBL/GenBank/DDBJ databases">
        <title>The Genome Sequence of Exophiala xenobiotica CBS118157.</title>
        <authorList>
            <consortium name="The Broad Institute Genomics Platform"/>
            <person name="Cuomo C."/>
            <person name="de Hoog S."/>
            <person name="Gorbushina A."/>
            <person name="Stielow B."/>
            <person name="Teixiera M."/>
            <person name="Abouelleil A."/>
            <person name="Chapman S.B."/>
            <person name="Priest M."/>
            <person name="Young S.K."/>
            <person name="Wortman J."/>
            <person name="Nusbaum C."/>
            <person name="Birren B."/>
        </authorList>
    </citation>
    <scope>NUCLEOTIDE SEQUENCE [LARGE SCALE GENOMIC DNA]</scope>
    <source>
        <strain evidence="4 5">CBS 118157</strain>
    </source>
</reference>
<dbReference type="HOGENOM" id="CLU_006586_14_1_1"/>
<evidence type="ECO:0000256" key="1">
    <source>
        <dbReference type="ARBA" id="ARBA00005964"/>
    </source>
</evidence>
<dbReference type="Gene3D" id="3.40.50.1820">
    <property type="entry name" value="alpha/beta hydrolase"/>
    <property type="match status" value="1"/>
</dbReference>
<dbReference type="PANTHER" id="PTHR43142:SF1">
    <property type="entry name" value="CARBOXYLIC ESTER HYDROLASE"/>
    <property type="match status" value="1"/>
</dbReference>
<name>A0A0D2EDQ8_9EURO</name>
<feature type="domain" description="Carboxylesterase type B" evidence="3">
    <location>
        <begin position="48"/>
        <end position="536"/>
    </location>
</feature>
<dbReference type="GO" id="GO:0016787">
    <property type="term" value="F:hydrolase activity"/>
    <property type="evidence" value="ECO:0007669"/>
    <property type="project" value="UniProtKB-KW"/>
</dbReference>
<dbReference type="STRING" id="348802.A0A0D2EDQ8"/>
<protein>
    <recommendedName>
        <fullName evidence="3">Carboxylesterase type B domain-containing protein</fullName>
    </recommendedName>
</protein>
<dbReference type="Proteomes" id="UP000054342">
    <property type="component" value="Unassembled WGS sequence"/>
</dbReference>
<keyword evidence="5" id="KW-1185">Reference proteome</keyword>
<dbReference type="RefSeq" id="XP_013313414.1">
    <property type="nucleotide sequence ID" value="XM_013457960.1"/>
</dbReference>
<dbReference type="ESTHER" id="9euro-a0a0d2edq8">
    <property type="family name" value="Fungal_carboxylesterase_lipase"/>
</dbReference>
<dbReference type="AlphaFoldDB" id="A0A0D2EDQ8"/>
<evidence type="ECO:0000313" key="4">
    <source>
        <dbReference type="EMBL" id="KIW52830.1"/>
    </source>
</evidence>
<evidence type="ECO:0000256" key="2">
    <source>
        <dbReference type="ARBA" id="ARBA00022801"/>
    </source>
</evidence>
<dbReference type="InterPro" id="IPR002018">
    <property type="entry name" value="CarbesteraseB"/>
</dbReference>
<gene>
    <name evidence="4" type="ORF">PV05_08447</name>
</gene>